<dbReference type="PANTHER" id="PTHR22988:SF71">
    <property type="entry name" value="CITRON RHO-INTERACTING KINASE"/>
    <property type="match status" value="1"/>
</dbReference>
<dbReference type="PANTHER" id="PTHR22988">
    <property type="entry name" value="MYOTONIC DYSTROPHY S/T KINASE-RELATED"/>
    <property type="match status" value="1"/>
</dbReference>
<dbReference type="SUPFAM" id="SSF56112">
    <property type="entry name" value="Protein kinase-like (PK-like)"/>
    <property type="match status" value="1"/>
</dbReference>
<feature type="binding site" evidence="4">
    <location>
        <position position="106"/>
    </location>
    <ligand>
        <name>ATP</name>
        <dbReference type="ChEBI" id="CHEBI:30616"/>
    </ligand>
</feature>
<name>A0A0B7AWC6_9EUPU</name>
<evidence type="ECO:0000259" key="5">
    <source>
        <dbReference type="PROSITE" id="PS50011"/>
    </source>
</evidence>
<dbReference type="PROSITE" id="PS00107">
    <property type="entry name" value="PROTEIN_KINASE_ATP"/>
    <property type="match status" value="1"/>
</dbReference>
<proteinExistence type="predicted"/>
<dbReference type="GO" id="GO:0005737">
    <property type="term" value="C:cytoplasm"/>
    <property type="evidence" value="ECO:0007669"/>
    <property type="project" value="TreeGrafter"/>
</dbReference>
<organism evidence="6">
    <name type="scientific">Arion vulgaris</name>
    <dbReference type="NCBI Taxonomy" id="1028688"/>
    <lineage>
        <taxon>Eukaryota</taxon>
        <taxon>Metazoa</taxon>
        <taxon>Spiralia</taxon>
        <taxon>Lophotrochozoa</taxon>
        <taxon>Mollusca</taxon>
        <taxon>Gastropoda</taxon>
        <taxon>Heterobranchia</taxon>
        <taxon>Euthyneura</taxon>
        <taxon>Panpulmonata</taxon>
        <taxon>Eupulmonata</taxon>
        <taxon>Stylommatophora</taxon>
        <taxon>Helicina</taxon>
        <taxon>Arionoidea</taxon>
        <taxon>Arionidae</taxon>
        <taxon>Arion</taxon>
    </lineage>
</organism>
<protein>
    <recommendedName>
        <fullName evidence="5">Protein kinase domain-containing protein</fullName>
    </recommendedName>
</protein>
<dbReference type="GO" id="GO:0004674">
    <property type="term" value="F:protein serine/threonine kinase activity"/>
    <property type="evidence" value="ECO:0007669"/>
    <property type="project" value="UniProtKB-EC"/>
</dbReference>
<sequence>MASSSSDSLSEGKRTIENKAQWHEMLNNECLLDGFLALYNECTHEHLLKIRHVASFVNKYDKTVNSAKSGRMKVSDFEMTTVIGQGHFGEVRVVTEKSTSEIYAMKIIHKAQLLSQPEISFY</sequence>
<keyword evidence="1" id="KW-0597">Phosphoprotein</keyword>
<evidence type="ECO:0000256" key="1">
    <source>
        <dbReference type="ARBA" id="ARBA00022553"/>
    </source>
</evidence>
<dbReference type="PROSITE" id="PS50011">
    <property type="entry name" value="PROTEIN_KINASE_DOM"/>
    <property type="match status" value="1"/>
</dbReference>
<keyword evidence="4" id="KW-0547">Nucleotide-binding</keyword>
<evidence type="ECO:0000313" key="6">
    <source>
        <dbReference type="EMBL" id="CEK85299.1"/>
    </source>
</evidence>
<keyword evidence="4" id="KW-0067">ATP-binding</keyword>
<gene>
    <name evidence="6" type="primary">ORF147329</name>
</gene>
<accession>A0A0B7AWC6</accession>
<feature type="non-terminal residue" evidence="6">
    <location>
        <position position="122"/>
    </location>
</feature>
<reference evidence="6" key="1">
    <citation type="submission" date="2014-12" db="EMBL/GenBank/DDBJ databases">
        <title>Insight into the proteome of Arion vulgaris.</title>
        <authorList>
            <person name="Aradska J."/>
            <person name="Bulat T."/>
            <person name="Smidak R."/>
            <person name="Sarate P."/>
            <person name="Gangsoo J."/>
            <person name="Sialana F."/>
            <person name="Bilban M."/>
            <person name="Lubec G."/>
        </authorList>
    </citation>
    <scope>NUCLEOTIDE SEQUENCE</scope>
    <source>
        <tissue evidence="6">Skin</tissue>
    </source>
</reference>
<dbReference type="GO" id="GO:0005856">
    <property type="term" value="C:cytoskeleton"/>
    <property type="evidence" value="ECO:0007669"/>
    <property type="project" value="TreeGrafter"/>
</dbReference>
<comment type="catalytic activity">
    <reaction evidence="2">
        <text>L-threonyl-[protein] + ATP = O-phospho-L-threonyl-[protein] + ADP + H(+)</text>
        <dbReference type="Rhea" id="RHEA:46608"/>
        <dbReference type="Rhea" id="RHEA-COMP:11060"/>
        <dbReference type="Rhea" id="RHEA-COMP:11605"/>
        <dbReference type="ChEBI" id="CHEBI:15378"/>
        <dbReference type="ChEBI" id="CHEBI:30013"/>
        <dbReference type="ChEBI" id="CHEBI:30616"/>
        <dbReference type="ChEBI" id="CHEBI:61977"/>
        <dbReference type="ChEBI" id="CHEBI:456216"/>
        <dbReference type="EC" id="2.7.11.1"/>
    </reaction>
</comment>
<evidence type="ECO:0000256" key="4">
    <source>
        <dbReference type="PROSITE-ProRule" id="PRU10141"/>
    </source>
</evidence>
<comment type="catalytic activity">
    <reaction evidence="3">
        <text>L-seryl-[protein] + ATP = O-phospho-L-seryl-[protein] + ADP + H(+)</text>
        <dbReference type="Rhea" id="RHEA:17989"/>
        <dbReference type="Rhea" id="RHEA-COMP:9863"/>
        <dbReference type="Rhea" id="RHEA-COMP:11604"/>
        <dbReference type="ChEBI" id="CHEBI:15378"/>
        <dbReference type="ChEBI" id="CHEBI:29999"/>
        <dbReference type="ChEBI" id="CHEBI:30616"/>
        <dbReference type="ChEBI" id="CHEBI:83421"/>
        <dbReference type="ChEBI" id="CHEBI:456216"/>
        <dbReference type="EC" id="2.7.11.1"/>
    </reaction>
</comment>
<dbReference type="GO" id="GO:0031032">
    <property type="term" value="P:actomyosin structure organization"/>
    <property type="evidence" value="ECO:0007669"/>
    <property type="project" value="TreeGrafter"/>
</dbReference>
<dbReference type="InterPro" id="IPR017441">
    <property type="entry name" value="Protein_kinase_ATP_BS"/>
</dbReference>
<dbReference type="AlphaFoldDB" id="A0A0B7AWC6"/>
<dbReference type="InterPro" id="IPR050839">
    <property type="entry name" value="Rho-assoc_Ser/Thr_Kinase"/>
</dbReference>
<dbReference type="GO" id="GO:0005524">
    <property type="term" value="F:ATP binding"/>
    <property type="evidence" value="ECO:0007669"/>
    <property type="project" value="UniProtKB-UniRule"/>
</dbReference>
<dbReference type="Gene3D" id="3.30.200.20">
    <property type="entry name" value="Phosphorylase Kinase, domain 1"/>
    <property type="match status" value="1"/>
</dbReference>
<feature type="domain" description="Protein kinase" evidence="5">
    <location>
        <begin position="77"/>
        <end position="122"/>
    </location>
</feature>
<dbReference type="InterPro" id="IPR011009">
    <property type="entry name" value="Kinase-like_dom_sf"/>
</dbReference>
<dbReference type="InterPro" id="IPR000719">
    <property type="entry name" value="Prot_kinase_dom"/>
</dbReference>
<evidence type="ECO:0000256" key="3">
    <source>
        <dbReference type="ARBA" id="ARBA00048679"/>
    </source>
</evidence>
<evidence type="ECO:0000256" key="2">
    <source>
        <dbReference type="ARBA" id="ARBA00047899"/>
    </source>
</evidence>
<dbReference type="EMBL" id="HACG01038434">
    <property type="protein sequence ID" value="CEK85299.1"/>
    <property type="molecule type" value="Transcribed_RNA"/>
</dbReference>